<dbReference type="InterPro" id="IPR051922">
    <property type="entry name" value="Bact_Sporulation_Assoc"/>
</dbReference>
<dbReference type="PROSITE" id="PS51318">
    <property type="entry name" value="TAT"/>
    <property type="match status" value="1"/>
</dbReference>
<dbReference type="SUPFAM" id="SSF49373">
    <property type="entry name" value="Invasin/intimin cell-adhesion fragments"/>
    <property type="match status" value="1"/>
</dbReference>
<feature type="chain" id="PRO_5021998766" evidence="3">
    <location>
        <begin position="34"/>
        <end position="707"/>
    </location>
</feature>
<dbReference type="InterPro" id="IPR049804">
    <property type="entry name" value="Choice_anch_L"/>
</dbReference>
<feature type="compositionally biased region" description="Gly residues" evidence="2">
    <location>
        <begin position="223"/>
        <end position="241"/>
    </location>
</feature>
<feature type="signal peptide" evidence="3">
    <location>
        <begin position="1"/>
        <end position="33"/>
    </location>
</feature>
<dbReference type="AlphaFoldDB" id="A0A542YWM5"/>
<reference evidence="5 6" key="1">
    <citation type="submission" date="2019-06" db="EMBL/GenBank/DDBJ databases">
        <title>Sequencing the genomes of 1000 actinobacteria strains.</title>
        <authorList>
            <person name="Klenk H.-P."/>
        </authorList>
    </citation>
    <scope>NUCLEOTIDE SEQUENCE [LARGE SCALE GENOMIC DNA]</scope>
    <source>
        <strain evidence="5 6">DSM 12335</strain>
    </source>
</reference>
<keyword evidence="3" id="KW-0732">Signal</keyword>
<dbReference type="InterPro" id="IPR006311">
    <property type="entry name" value="TAT_signal"/>
</dbReference>
<evidence type="ECO:0000259" key="4">
    <source>
        <dbReference type="PROSITE" id="PS51127"/>
    </source>
</evidence>
<keyword evidence="6" id="KW-1185">Reference proteome</keyword>
<evidence type="ECO:0000256" key="2">
    <source>
        <dbReference type="SAM" id="MobiDB-lite"/>
    </source>
</evidence>
<feature type="domain" description="Big-1" evidence="4">
    <location>
        <begin position="305"/>
        <end position="397"/>
    </location>
</feature>
<proteinExistence type="inferred from homology"/>
<dbReference type="Gene3D" id="2.60.40.10">
    <property type="entry name" value="Immunoglobulins"/>
    <property type="match status" value="1"/>
</dbReference>
<evidence type="ECO:0000256" key="3">
    <source>
        <dbReference type="SAM" id="SignalP"/>
    </source>
</evidence>
<organism evidence="5 6">
    <name type="scientific">Ornithinicoccus hortensis</name>
    <dbReference type="NCBI Taxonomy" id="82346"/>
    <lineage>
        <taxon>Bacteria</taxon>
        <taxon>Bacillati</taxon>
        <taxon>Actinomycetota</taxon>
        <taxon>Actinomycetes</taxon>
        <taxon>Micrococcales</taxon>
        <taxon>Intrasporangiaceae</taxon>
        <taxon>Ornithinicoccus</taxon>
    </lineage>
</organism>
<evidence type="ECO:0000313" key="5">
    <source>
        <dbReference type="EMBL" id="TQL52487.1"/>
    </source>
</evidence>
<dbReference type="OrthoDB" id="5188291at2"/>
<dbReference type="Proteomes" id="UP000319516">
    <property type="component" value="Unassembled WGS sequence"/>
</dbReference>
<sequence length="707" mass="71397">MHPTRRSRLRAGLAVGSVAPLLAMALAPGIAQASEDTPDRATVSPDALGAGPSAVTVGNANALAQALASPSASVTGAAMETQPAEVSAGTADSSLAGFPTDGGTFAILSSGQVASVDQPGIFASTPLGGPAVRGDSDRDVTVLRVDLDVPTGSNCLSFDFRFLSEEYPVYVGSQFNDAFIAELDESTWTTSGSEINAPDNFAFDAEGNVVSINSTGIGGMTPENGGGTAFDGGTGPDGGDTNGAATVRLAASSQVTPGAHSVYFSIFDQGDSSLDSAVFLDNLVVGFTPDPEVDCAPGAVVVTHDLDLDPDSGSAEVGTEHTVTAALTDDTGAPVADTTIEFAVTGANSTSGTATTDADGSAAFSYTGTAPGTDTISGCARPVAGEACTATDTVSFTWTQDGKAVERIWGSDRYGTAAAISATSWDPGQETVYLATGLNYPDAMPAGALGGTHDAPVLLTRTASLPEDTVAELERLQPQKIVVLGGNAAVSTTLDAQLAELAQADTDDEVSRIFGADRYETAGMAAQTYPTGGALAYVAAGTDFPDALAAASRAGALGAPVLLTRHGELPQATADALTYLAADNIIVLGGSEAVSDDVVTALEDYTDGTVTRVSGEDRYGTAAALSTDYDPGVNAVFVATGQVYADAMTGGPISVAIGGPILMTRPDELPDATIAELERLDPQRIIVLGGTAAVSQQIQNDLVVYFD</sequence>
<evidence type="ECO:0000313" key="6">
    <source>
        <dbReference type="Proteomes" id="UP000319516"/>
    </source>
</evidence>
<dbReference type="RefSeq" id="WP_141786355.1">
    <property type="nucleotide sequence ID" value="NZ_BAAAIK010000001.1"/>
</dbReference>
<dbReference type="PANTHER" id="PTHR30032:SF8">
    <property type="entry name" value="GERMINATION-SPECIFIC N-ACETYLMURAMOYL-L-ALANINE AMIDASE"/>
    <property type="match status" value="1"/>
</dbReference>
<feature type="region of interest" description="Disordered" evidence="2">
    <location>
        <begin position="223"/>
        <end position="242"/>
    </location>
</feature>
<dbReference type="Gene3D" id="3.40.50.12090">
    <property type="match status" value="2"/>
</dbReference>
<dbReference type="PANTHER" id="PTHR30032">
    <property type="entry name" value="N-ACETYLMURAMOYL-L-ALANINE AMIDASE-RELATED"/>
    <property type="match status" value="1"/>
</dbReference>
<name>A0A542YWM5_9MICO</name>
<dbReference type="InterPro" id="IPR003344">
    <property type="entry name" value="Big_1_dom"/>
</dbReference>
<dbReference type="InterPro" id="IPR008964">
    <property type="entry name" value="Invasin/intimin_cell_adhesion"/>
</dbReference>
<dbReference type="InterPro" id="IPR007253">
    <property type="entry name" value="Cell_wall-bd_2"/>
</dbReference>
<accession>A0A542YWM5</accession>
<dbReference type="Pfam" id="PF04122">
    <property type="entry name" value="CW_binding_2"/>
    <property type="match status" value="3"/>
</dbReference>
<protein>
    <submittedName>
        <fullName evidence="5">Ig-like protein group 1</fullName>
    </submittedName>
</protein>
<dbReference type="NCBIfam" id="NF038133">
    <property type="entry name" value="choice_anch_L"/>
    <property type="match status" value="1"/>
</dbReference>
<dbReference type="GO" id="GO:0005975">
    <property type="term" value="P:carbohydrate metabolic process"/>
    <property type="evidence" value="ECO:0007669"/>
    <property type="project" value="UniProtKB-ARBA"/>
</dbReference>
<comment type="caution">
    <text evidence="5">The sequence shown here is derived from an EMBL/GenBank/DDBJ whole genome shotgun (WGS) entry which is preliminary data.</text>
</comment>
<evidence type="ECO:0000256" key="1">
    <source>
        <dbReference type="ARBA" id="ARBA00010116"/>
    </source>
</evidence>
<dbReference type="EMBL" id="VFOP01000001">
    <property type="protein sequence ID" value="TQL52487.1"/>
    <property type="molecule type" value="Genomic_DNA"/>
</dbReference>
<dbReference type="InterPro" id="IPR013783">
    <property type="entry name" value="Ig-like_fold"/>
</dbReference>
<comment type="similarity">
    <text evidence="1">Belongs to the intimin/invasin family.</text>
</comment>
<dbReference type="PROSITE" id="PS51127">
    <property type="entry name" value="BIG1"/>
    <property type="match status" value="1"/>
</dbReference>
<gene>
    <name evidence="5" type="ORF">FB467_3674</name>
</gene>